<sequence>MRTRKYHNVSAGATYDLSTRSTVYLLAGYQHASGMTLDTAGKPVAATASVSDKGNGHSPAAQSQAIVSMGLRQRF</sequence>
<evidence type="ECO:0000256" key="1">
    <source>
        <dbReference type="SAM" id="MobiDB-lite"/>
    </source>
</evidence>
<name>A0A1G6MRT2_9BURK</name>
<dbReference type="AlphaFoldDB" id="A0A1G6MRT2"/>
<evidence type="ECO:0000313" key="2">
    <source>
        <dbReference type="EMBL" id="SDC57914.1"/>
    </source>
</evidence>
<reference evidence="3" key="1">
    <citation type="submission" date="2016-09" db="EMBL/GenBank/DDBJ databases">
        <authorList>
            <person name="Varghese N."/>
            <person name="Submissions S."/>
        </authorList>
    </citation>
    <scope>NUCLEOTIDE SEQUENCE [LARGE SCALE GENOMIC DNA]</scope>
    <source>
        <strain evidence="3">TNe-862</strain>
    </source>
</reference>
<evidence type="ECO:0000313" key="3">
    <source>
        <dbReference type="Proteomes" id="UP000198908"/>
    </source>
</evidence>
<keyword evidence="3" id="KW-1185">Reference proteome</keyword>
<dbReference type="SUPFAM" id="SSF56935">
    <property type="entry name" value="Porins"/>
    <property type="match status" value="1"/>
</dbReference>
<dbReference type="EMBL" id="FMYQ01000008">
    <property type="protein sequence ID" value="SDC57914.1"/>
    <property type="molecule type" value="Genomic_DNA"/>
</dbReference>
<organism evidence="2 3">
    <name type="scientific">Paraburkholderia lycopersici</name>
    <dbReference type="NCBI Taxonomy" id="416944"/>
    <lineage>
        <taxon>Bacteria</taxon>
        <taxon>Pseudomonadati</taxon>
        <taxon>Pseudomonadota</taxon>
        <taxon>Betaproteobacteria</taxon>
        <taxon>Burkholderiales</taxon>
        <taxon>Burkholderiaceae</taxon>
        <taxon>Paraburkholderia</taxon>
    </lineage>
</organism>
<protein>
    <recommendedName>
        <fullName evidence="4">Porin</fullName>
    </recommendedName>
</protein>
<dbReference type="Gene3D" id="2.40.160.10">
    <property type="entry name" value="Porin"/>
    <property type="match status" value="1"/>
</dbReference>
<feature type="region of interest" description="Disordered" evidence="1">
    <location>
        <begin position="48"/>
        <end position="75"/>
    </location>
</feature>
<evidence type="ECO:0008006" key="4">
    <source>
        <dbReference type="Google" id="ProtNLM"/>
    </source>
</evidence>
<proteinExistence type="predicted"/>
<dbReference type="STRING" id="416944.SAMN05421548_10857"/>
<accession>A0A1G6MRT2</accession>
<dbReference type="InterPro" id="IPR023614">
    <property type="entry name" value="Porin_dom_sf"/>
</dbReference>
<dbReference type="Proteomes" id="UP000198908">
    <property type="component" value="Unassembled WGS sequence"/>
</dbReference>
<gene>
    <name evidence="2" type="ORF">SAMN05421548_10857</name>
</gene>